<protein>
    <submittedName>
        <fullName evidence="5">AraC-like DNA-binding protein</fullName>
    </submittedName>
</protein>
<evidence type="ECO:0000259" key="4">
    <source>
        <dbReference type="PROSITE" id="PS01124"/>
    </source>
</evidence>
<dbReference type="SMART" id="SM00342">
    <property type="entry name" value="HTH_ARAC"/>
    <property type="match status" value="1"/>
</dbReference>
<sequence length="277" mass="30234">MSAPIDTTTSLLATLASLADCQRADGYACITARREHGASSVEIPQPQFAILLQGRKQVRTAQQSLEFAPGDLFLITRRCRIDVVNIPDPHSGLYLSAIVPMCAEALTAARALWNEPLPEAGDALARLPLAEHGATLLQWRQALEHGHYTEARLALASLAVAFCRRGHGSLLVPPEPSLGERIRDLIAAQPERDWQSRDFEAQLGLSGATLRRRLASEHSSVRELITDARLAHAMGLLYTTRLPLKTVAARVGYRSLGSFNKRFAERYGLEPAAIGNS</sequence>
<dbReference type="RefSeq" id="WP_259259136.1">
    <property type="nucleotide sequence ID" value="NZ_JANUEK010000001.1"/>
</dbReference>
<dbReference type="PANTHER" id="PTHR47894">
    <property type="entry name" value="HTH-TYPE TRANSCRIPTIONAL REGULATOR GADX"/>
    <property type="match status" value="1"/>
</dbReference>
<accession>A0AAW5PET5</accession>
<dbReference type="InterPro" id="IPR009057">
    <property type="entry name" value="Homeodomain-like_sf"/>
</dbReference>
<keyword evidence="3" id="KW-0804">Transcription</keyword>
<name>A0AAW5PET5_9GAMM</name>
<keyword evidence="1" id="KW-0805">Transcription regulation</keyword>
<gene>
    <name evidence="5" type="ORF">M2412_000341</name>
</gene>
<evidence type="ECO:0000256" key="3">
    <source>
        <dbReference type="ARBA" id="ARBA00023163"/>
    </source>
</evidence>
<reference evidence="5" key="1">
    <citation type="submission" date="2022-08" db="EMBL/GenBank/DDBJ databases">
        <title>Genomic analyses of the natural microbiome of Caenorhabditis elegans.</title>
        <authorList>
            <person name="Samuel B."/>
        </authorList>
    </citation>
    <scope>NUCLEOTIDE SEQUENCE</scope>
    <source>
        <strain evidence="5">BIGb0277</strain>
    </source>
</reference>
<dbReference type="AlphaFoldDB" id="A0AAW5PET5"/>
<evidence type="ECO:0000313" key="5">
    <source>
        <dbReference type="EMBL" id="MCS4278380.1"/>
    </source>
</evidence>
<dbReference type="Gene3D" id="1.10.10.60">
    <property type="entry name" value="Homeodomain-like"/>
    <property type="match status" value="1"/>
</dbReference>
<dbReference type="Pfam" id="PF12833">
    <property type="entry name" value="HTH_18"/>
    <property type="match status" value="1"/>
</dbReference>
<comment type="caution">
    <text evidence="5">The sequence shown here is derived from an EMBL/GenBank/DDBJ whole genome shotgun (WGS) entry which is preliminary data.</text>
</comment>
<feature type="domain" description="HTH araC/xylS-type" evidence="4">
    <location>
        <begin position="180"/>
        <end position="277"/>
    </location>
</feature>
<dbReference type="GO" id="GO:0000976">
    <property type="term" value="F:transcription cis-regulatory region binding"/>
    <property type="evidence" value="ECO:0007669"/>
    <property type="project" value="TreeGrafter"/>
</dbReference>
<dbReference type="Proteomes" id="UP001320691">
    <property type="component" value="Unassembled WGS sequence"/>
</dbReference>
<evidence type="ECO:0000256" key="2">
    <source>
        <dbReference type="ARBA" id="ARBA00023125"/>
    </source>
</evidence>
<dbReference type="EMBL" id="JANUEK010000001">
    <property type="protein sequence ID" value="MCS4278380.1"/>
    <property type="molecule type" value="Genomic_DNA"/>
</dbReference>
<dbReference type="GO" id="GO:0003700">
    <property type="term" value="F:DNA-binding transcription factor activity"/>
    <property type="evidence" value="ECO:0007669"/>
    <property type="project" value="InterPro"/>
</dbReference>
<keyword evidence="2 5" id="KW-0238">DNA-binding</keyword>
<dbReference type="PROSITE" id="PS01124">
    <property type="entry name" value="HTH_ARAC_FAMILY_2"/>
    <property type="match status" value="1"/>
</dbReference>
<proteinExistence type="predicted"/>
<evidence type="ECO:0000256" key="1">
    <source>
        <dbReference type="ARBA" id="ARBA00023015"/>
    </source>
</evidence>
<evidence type="ECO:0000313" key="6">
    <source>
        <dbReference type="Proteomes" id="UP001320691"/>
    </source>
</evidence>
<dbReference type="GO" id="GO:0005829">
    <property type="term" value="C:cytosol"/>
    <property type="evidence" value="ECO:0007669"/>
    <property type="project" value="TreeGrafter"/>
</dbReference>
<dbReference type="PANTHER" id="PTHR47894:SF4">
    <property type="entry name" value="HTH-TYPE TRANSCRIPTIONAL REGULATOR GADX"/>
    <property type="match status" value="1"/>
</dbReference>
<dbReference type="InterPro" id="IPR018060">
    <property type="entry name" value="HTH_AraC"/>
</dbReference>
<organism evidence="5 6">
    <name type="scientific">Stenotrophomonas rhizophila</name>
    <dbReference type="NCBI Taxonomy" id="216778"/>
    <lineage>
        <taxon>Bacteria</taxon>
        <taxon>Pseudomonadati</taxon>
        <taxon>Pseudomonadota</taxon>
        <taxon>Gammaproteobacteria</taxon>
        <taxon>Lysobacterales</taxon>
        <taxon>Lysobacteraceae</taxon>
        <taxon>Stenotrophomonas</taxon>
    </lineage>
</organism>
<dbReference type="SUPFAM" id="SSF46689">
    <property type="entry name" value="Homeodomain-like"/>
    <property type="match status" value="1"/>
</dbReference>